<feature type="domain" description="NADH-Ubiquinone oxidoreductase (complex I) chain 5 N-terminal" evidence="6">
    <location>
        <begin position="66"/>
        <end position="108"/>
    </location>
</feature>
<feature type="transmembrane region" description="Helical" evidence="5">
    <location>
        <begin position="6"/>
        <end position="22"/>
    </location>
</feature>
<reference evidence="7" key="3">
    <citation type="submission" date="2020-10" db="EMBL/GenBank/DDBJ databases">
        <authorList>
            <person name="Bassil N.M."/>
            <person name="Lloyd J.R."/>
        </authorList>
    </citation>
    <scope>NUCLEOTIDE SEQUENCE</scope>
    <source>
        <strain evidence="7">NB2006</strain>
    </source>
</reference>
<comment type="subcellular location">
    <subcellularLocation>
        <location evidence="1">Membrane</location>
        <topology evidence="1">Multi-pass membrane protein</topology>
    </subcellularLocation>
</comment>
<reference evidence="7" key="1">
    <citation type="journal article" date="2017" name="Genome Announc.">
        <title>Draft Genome Sequences of Four Alkaliphilic Bacteria Belonging to the Anaerobacillus Genus.</title>
        <authorList>
            <person name="Bassil N.M."/>
            <person name="Lloyd J.R."/>
        </authorList>
    </citation>
    <scope>NUCLEOTIDE SEQUENCE [LARGE SCALE GENOMIC DNA]</scope>
    <source>
        <strain evidence="7">NB2006</strain>
    </source>
</reference>
<protein>
    <recommendedName>
        <fullName evidence="6">NADH-Ubiquinone oxidoreductase (complex I) chain 5 N-terminal domain-containing protein</fullName>
    </recommendedName>
</protein>
<dbReference type="PANTHER" id="PTHR43373">
    <property type="entry name" value="NA(+)/H(+) ANTIPORTER SUBUNIT"/>
    <property type="match status" value="1"/>
</dbReference>
<evidence type="ECO:0000256" key="1">
    <source>
        <dbReference type="ARBA" id="ARBA00004141"/>
    </source>
</evidence>
<dbReference type="PRINTS" id="PR01434">
    <property type="entry name" value="NADHDHGNASE5"/>
</dbReference>
<evidence type="ECO:0000256" key="5">
    <source>
        <dbReference type="SAM" id="Phobius"/>
    </source>
</evidence>
<evidence type="ECO:0000259" key="6">
    <source>
        <dbReference type="Pfam" id="PF00662"/>
    </source>
</evidence>
<keyword evidence="4 5" id="KW-0472">Membrane</keyword>
<dbReference type="InterPro" id="IPR050616">
    <property type="entry name" value="CPA3_Na-H_Antiporter_A"/>
</dbReference>
<feature type="transmembrane region" description="Helical" evidence="5">
    <location>
        <begin position="113"/>
        <end position="140"/>
    </location>
</feature>
<gene>
    <name evidence="7" type="ORF">AWH56_010625</name>
</gene>
<proteinExistence type="predicted"/>
<dbReference type="GO" id="GO:0016020">
    <property type="term" value="C:membrane"/>
    <property type="evidence" value="ECO:0007669"/>
    <property type="project" value="UniProtKB-SubCell"/>
</dbReference>
<dbReference type="InterPro" id="IPR001516">
    <property type="entry name" value="Proton_antipo_N"/>
</dbReference>
<dbReference type="Pfam" id="PF00662">
    <property type="entry name" value="Proton_antipo_N"/>
    <property type="match status" value="1"/>
</dbReference>
<name>A0A7S7LBG7_9BACI</name>
<evidence type="ECO:0000256" key="2">
    <source>
        <dbReference type="ARBA" id="ARBA00022692"/>
    </source>
</evidence>
<evidence type="ECO:0000256" key="4">
    <source>
        <dbReference type="ARBA" id="ARBA00023136"/>
    </source>
</evidence>
<dbReference type="EMBL" id="CP063356">
    <property type="protein sequence ID" value="QOY37974.1"/>
    <property type="molecule type" value="Genomic_DNA"/>
</dbReference>
<accession>A0A7S7LBG7</accession>
<keyword evidence="2 5" id="KW-0812">Transmembrane</keyword>
<organism evidence="7">
    <name type="scientific">Anaerobacillus isosaccharinicus</name>
    <dbReference type="NCBI Taxonomy" id="1532552"/>
    <lineage>
        <taxon>Bacteria</taxon>
        <taxon>Bacillati</taxon>
        <taxon>Bacillota</taxon>
        <taxon>Bacilli</taxon>
        <taxon>Bacillales</taxon>
        <taxon>Bacillaceae</taxon>
        <taxon>Anaerobacillus</taxon>
    </lineage>
</organism>
<keyword evidence="3 5" id="KW-1133">Transmembrane helix</keyword>
<evidence type="ECO:0000256" key="3">
    <source>
        <dbReference type="ARBA" id="ARBA00022989"/>
    </source>
</evidence>
<dbReference type="PANTHER" id="PTHR43373:SF1">
    <property type="entry name" value="NA(+)_H(+) ANTIPORTER SUBUNIT A"/>
    <property type="match status" value="1"/>
</dbReference>
<feature type="transmembrane region" description="Helical" evidence="5">
    <location>
        <begin position="34"/>
        <end position="53"/>
    </location>
</feature>
<sequence length="165" mass="19027">MDWLHIVVLSPFIFALFVPFLFHRFNEKVHTGWFVLPIPLILFFYLVSYYPVIANGDTVYRTLSWIPSLGINFTTYLDGLSFIFTLLITGIGSLVVLYSIYYMAKDKEALHNFYIYLLLFMGAMLGLVLADNILVLYVFWELTSISSFLLNRLSAFAEPCGSRFS</sequence>
<dbReference type="AlphaFoldDB" id="A0A7S7LBG7"/>
<reference evidence="7" key="2">
    <citation type="journal article" date="2019" name="Int. J. Syst. Evol. Microbiol.">
        <title>Anaerobacillus isosaccharinicus sp. nov., an alkaliphilic bacterium which degrades isosaccharinic acid.</title>
        <authorList>
            <person name="Bassil N.M."/>
            <person name="Lloyd J.R."/>
        </authorList>
    </citation>
    <scope>NUCLEOTIDE SEQUENCE [LARGE SCALE GENOMIC DNA]</scope>
    <source>
        <strain evidence="7">NB2006</strain>
    </source>
</reference>
<feature type="transmembrane region" description="Helical" evidence="5">
    <location>
        <begin position="73"/>
        <end position="101"/>
    </location>
</feature>
<evidence type="ECO:0000313" key="7">
    <source>
        <dbReference type="EMBL" id="QOY37974.1"/>
    </source>
</evidence>